<keyword evidence="3 6" id="KW-0812">Transmembrane</keyword>
<feature type="transmembrane region" description="Helical" evidence="6">
    <location>
        <begin position="601"/>
        <end position="620"/>
    </location>
</feature>
<evidence type="ECO:0000313" key="9">
    <source>
        <dbReference type="Proteomes" id="UP000268059"/>
    </source>
</evidence>
<feature type="transmembrane region" description="Helical" evidence="6">
    <location>
        <begin position="17"/>
        <end position="37"/>
    </location>
</feature>
<dbReference type="Pfam" id="PF02687">
    <property type="entry name" value="FtsX"/>
    <property type="match status" value="1"/>
</dbReference>
<dbReference type="PANTHER" id="PTHR46795:SF3">
    <property type="entry name" value="ABC TRANSPORTER PERMEASE"/>
    <property type="match status" value="1"/>
</dbReference>
<dbReference type="InterPro" id="IPR052536">
    <property type="entry name" value="ABC-4_Integral_Memb_Prot"/>
</dbReference>
<sequence length="673" mass="75312">MIYKIAYNNMKKSIKDYAVYFFTVMLGVAVFYVFNAIGSQSAMLKITKSSSDMIKMMTGILSGVSVLVSIVLGFLIVYANSFLIKRRRKEFGVYMILGMSKKKVSYILFIETLLVGLISLGAGLVIGGLLSQLMGLAVAKMFAANMTAYRFTFSFPAMLKTIEYFGIMYLFVMIFNTISISKAQIITLLRKKENQSMKMRNPLLCTMIFIAGAMILGYAYAMVIDYNRLVKLIDATGNTGSGLLIPIGMGMVSTFMIFYSVSSLATQFIKKTKSYWKGLNSFTFKQLSSQIHTMTVSLSIISILLFITITILGTASSMTASLNNSYKENTVADFSYTAWHAKSDFPTVLKKNGFDVNKEFKNYVNVRAYNLSEQEFGYKQLLGSHTKGYEKWTKMLMQWNAMSISDYNKLAKMYHHKQYTLGKNQYMMICDYEPSGRVLNAGLKYKPAITIKGHSLQAAYDHYQTGFIEMSAGYNIGILIVPDHVLTGSDYKQVLAGNYAGKHKQATEDRLMAVLKKSKTTTKNFDYTYSTKIINIQNTVGIGALVTFVGMYIGIVFLITSAAILALKTLSQMIDSTSRYEVLRKMGTEESMMNHSILKQVLVLFIFPLILAIIHSVAGMKFSSVILSSSGFKADIHTTWLVFAALAVIYGGYIFVTYQMSKNICNTSKTTIH</sequence>
<dbReference type="RefSeq" id="WP_125118424.1">
    <property type="nucleotide sequence ID" value="NZ_AP019309.1"/>
</dbReference>
<comment type="subcellular location">
    <subcellularLocation>
        <location evidence="1 6">Cell membrane</location>
        <topology evidence="1 6">Multi-pass membrane protein</topology>
    </subcellularLocation>
</comment>
<evidence type="ECO:0000259" key="7">
    <source>
        <dbReference type="Pfam" id="PF02687"/>
    </source>
</evidence>
<evidence type="ECO:0000256" key="6">
    <source>
        <dbReference type="PIRNR" id="PIRNR018968"/>
    </source>
</evidence>
<dbReference type="PIRSF" id="PIRSF018968">
    <property type="entry name" value="ABC_permease_BceB"/>
    <property type="match status" value="1"/>
</dbReference>
<dbReference type="InterPro" id="IPR003838">
    <property type="entry name" value="ABC3_permease_C"/>
</dbReference>
<dbReference type="OrthoDB" id="9781780at2"/>
<feature type="transmembrane region" description="Helical" evidence="6">
    <location>
        <begin position="164"/>
        <end position="189"/>
    </location>
</feature>
<dbReference type="Proteomes" id="UP000268059">
    <property type="component" value="Chromosome"/>
</dbReference>
<gene>
    <name evidence="8" type="ORF">SG0102_04140</name>
</gene>
<evidence type="ECO:0000313" key="8">
    <source>
        <dbReference type="EMBL" id="BBH25480.1"/>
    </source>
</evidence>
<keyword evidence="4 6" id="KW-1133">Transmembrane helix</keyword>
<reference evidence="8 9" key="1">
    <citation type="submission" date="2018-11" db="EMBL/GenBank/DDBJ databases">
        <title>Novel Erysipelotrichaceae bacterium isolated from small intestine of a swine.</title>
        <authorList>
            <person name="Kim J.S."/>
            <person name="Choe H."/>
            <person name="Lee Y.R."/>
            <person name="Kim K.M."/>
            <person name="Park D.S."/>
        </authorList>
    </citation>
    <scope>NUCLEOTIDE SEQUENCE [LARGE SCALE GENOMIC DNA]</scope>
    <source>
        <strain evidence="8 9">SG0102</strain>
    </source>
</reference>
<feature type="transmembrane region" description="Helical" evidence="6">
    <location>
        <begin position="540"/>
        <end position="567"/>
    </location>
</feature>
<feature type="transmembrane region" description="Helical" evidence="6">
    <location>
        <begin position="57"/>
        <end position="83"/>
    </location>
</feature>
<evidence type="ECO:0000256" key="1">
    <source>
        <dbReference type="ARBA" id="ARBA00004651"/>
    </source>
</evidence>
<feature type="transmembrane region" description="Helical" evidence="6">
    <location>
        <begin position="243"/>
        <end position="269"/>
    </location>
</feature>
<proteinExistence type="inferred from homology"/>
<feature type="transmembrane region" description="Helical" evidence="6">
    <location>
        <begin position="104"/>
        <end position="130"/>
    </location>
</feature>
<dbReference type="GO" id="GO:0005886">
    <property type="term" value="C:plasma membrane"/>
    <property type="evidence" value="ECO:0007669"/>
    <property type="project" value="UniProtKB-SubCell"/>
</dbReference>
<dbReference type="AlphaFoldDB" id="A0A3G9J2T9"/>
<organism evidence="8 9">
    <name type="scientific">Intestinibaculum porci</name>
    <dbReference type="NCBI Taxonomy" id="2487118"/>
    <lineage>
        <taxon>Bacteria</taxon>
        <taxon>Bacillati</taxon>
        <taxon>Bacillota</taxon>
        <taxon>Erysipelotrichia</taxon>
        <taxon>Erysipelotrichales</taxon>
        <taxon>Erysipelotrichaceae</taxon>
        <taxon>Intestinibaculum</taxon>
    </lineage>
</organism>
<dbReference type="KEGG" id="ebm:SG0102_04140"/>
<keyword evidence="2 6" id="KW-1003">Cell membrane</keyword>
<keyword evidence="5 6" id="KW-0472">Membrane</keyword>
<keyword evidence="9" id="KW-1185">Reference proteome</keyword>
<dbReference type="InParanoid" id="A0A3G9J2T9"/>
<evidence type="ECO:0000256" key="2">
    <source>
        <dbReference type="ARBA" id="ARBA00022475"/>
    </source>
</evidence>
<feature type="domain" description="ABC3 transporter permease C-terminal" evidence="7">
    <location>
        <begin position="64"/>
        <end position="180"/>
    </location>
</feature>
<evidence type="ECO:0000256" key="4">
    <source>
        <dbReference type="ARBA" id="ARBA00022989"/>
    </source>
</evidence>
<dbReference type="GO" id="GO:0055085">
    <property type="term" value="P:transmembrane transport"/>
    <property type="evidence" value="ECO:0007669"/>
    <property type="project" value="UniProtKB-UniRule"/>
</dbReference>
<protein>
    <submittedName>
        <fullName evidence="8">ABC transporter permease</fullName>
    </submittedName>
</protein>
<feature type="transmembrane region" description="Helical" evidence="6">
    <location>
        <begin position="640"/>
        <end position="658"/>
    </location>
</feature>
<dbReference type="FunCoup" id="A0A3G9J2T9">
    <property type="interactions" value="108"/>
</dbReference>
<accession>A0A3G9J2T9</accession>
<evidence type="ECO:0000256" key="5">
    <source>
        <dbReference type="ARBA" id="ARBA00023136"/>
    </source>
</evidence>
<name>A0A3G9J2T9_9FIRM</name>
<dbReference type="InterPro" id="IPR027022">
    <property type="entry name" value="ABC_permease_BceB-typ"/>
</dbReference>
<feature type="transmembrane region" description="Helical" evidence="6">
    <location>
        <begin position="201"/>
        <end position="223"/>
    </location>
</feature>
<dbReference type="PANTHER" id="PTHR46795">
    <property type="entry name" value="ABC TRANSPORTER PERMEASE-RELATED-RELATED"/>
    <property type="match status" value="1"/>
</dbReference>
<feature type="transmembrane region" description="Helical" evidence="6">
    <location>
        <begin position="290"/>
        <end position="315"/>
    </location>
</feature>
<dbReference type="EMBL" id="AP019309">
    <property type="protein sequence ID" value="BBH25480.1"/>
    <property type="molecule type" value="Genomic_DNA"/>
</dbReference>
<keyword evidence="6" id="KW-0813">Transport</keyword>
<evidence type="ECO:0000256" key="3">
    <source>
        <dbReference type="ARBA" id="ARBA00022692"/>
    </source>
</evidence>
<comment type="similarity">
    <text evidence="6">Belongs to the ABC-4 integral membrane protein family.</text>
</comment>